<dbReference type="GO" id="GO:0015099">
    <property type="term" value="F:nickel cation transmembrane transporter activity"/>
    <property type="evidence" value="ECO:0007669"/>
    <property type="project" value="UniProtKB-UniRule"/>
</dbReference>
<dbReference type="PANTHER" id="PTHR31611:SF0">
    <property type="entry name" value="HIGH-AFFINITY NICKEL TRANSPORT PROTEIN NIC1"/>
    <property type="match status" value="1"/>
</dbReference>
<dbReference type="RefSeq" id="WP_117003792.1">
    <property type="nucleotide sequence ID" value="NZ_BMJS01000042.1"/>
</dbReference>
<keyword evidence="7 8" id="KW-0472">Membrane</keyword>
<evidence type="ECO:0000256" key="2">
    <source>
        <dbReference type="ARBA" id="ARBA00010892"/>
    </source>
</evidence>
<dbReference type="OrthoDB" id="9776706at2"/>
<dbReference type="EMBL" id="BMJS01000042">
    <property type="protein sequence ID" value="GGG06422.1"/>
    <property type="molecule type" value="Genomic_DNA"/>
</dbReference>
<evidence type="ECO:0000256" key="3">
    <source>
        <dbReference type="ARBA" id="ARBA00022448"/>
    </source>
</evidence>
<evidence type="ECO:0000313" key="10">
    <source>
        <dbReference type="Proteomes" id="UP000636949"/>
    </source>
</evidence>
<dbReference type="GO" id="GO:0005886">
    <property type="term" value="C:plasma membrane"/>
    <property type="evidence" value="ECO:0007669"/>
    <property type="project" value="UniProtKB-SubCell"/>
</dbReference>
<dbReference type="InterPro" id="IPR011541">
    <property type="entry name" value="Ni/Co_transpt_high_affinity"/>
</dbReference>
<protein>
    <recommendedName>
        <fullName evidence="8">Nickel/cobalt efflux system</fullName>
    </recommendedName>
</protein>
<dbReference type="Proteomes" id="UP000636949">
    <property type="component" value="Unassembled WGS sequence"/>
</dbReference>
<feature type="transmembrane region" description="Helical" evidence="8">
    <location>
        <begin position="167"/>
        <end position="190"/>
    </location>
</feature>
<dbReference type="InterPro" id="IPR004688">
    <property type="entry name" value="Ni/Co_transpt"/>
</dbReference>
<evidence type="ECO:0000256" key="1">
    <source>
        <dbReference type="ARBA" id="ARBA00004127"/>
    </source>
</evidence>
<feature type="transmembrane region" description="Helical" evidence="8">
    <location>
        <begin position="196"/>
        <end position="221"/>
    </location>
</feature>
<evidence type="ECO:0000313" key="9">
    <source>
        <dbReference type="EMBL" id="GGG06422.1"/>
    </source>
</evidence>
<feature type="transmembrane region" description="Helical" evidence="8">
    <location>
        <begin position="5"/>
        <end position="25"/>
    </location>
</feature>
<organism evidence="9 10">
    <name type="scientific">Cysteiniphilum litorale</name>
    <dbReference type="NCBI Taxonomy" id="2056700"/>
    <lineage>
        <taxon>Bacteria</taxon>
        <taxon>Pseudomonadati</taxon>
        <taxon>Pseudomonadota</taxon>
        <taxon>Gammaproteobacteria</taxon>
        <taxon>Thiotrichales</taxon>
        <taxon>Fastidiosibacteraceae</taxon>
        <taxon>Cysteiniphilum</taxon>
    </lineage>
</organism>
<comment type="similarity">
    <text evidence="2 8">Belongs to the NiCoT transporter (TC 2.A.52) family.</text>
</comment>
<sequence>MHRRFFRGFIFISLLICLIFSVAFYQHLSLLGIVFVAFMLGLRHGFDVDHIVAIDNVTRQLAQKGKPSVTTGLFFALGHSSVVFFLTLLVILGVSLSKAESLGIIGIGAVIGSVVSIAFLWLTGGMNVLSLYKLIKHQQNTHTHSPLTRWFKPLFKMVDKPYKMYPVGFLFGLGFDTATEIALLGLAATASLSGESIWLILALPIAFALGMTWVDSLDALLMTKLINAQKINEQIFRRYNIAILLIVISASFIVGFIQLFGLFDLDVYGAIGFVSDHSPWFGGGLVLLLLAVFLVMVLKKRLVLRLS</sequence>
<reference evidence="9" key="1">
    <citation type="journal article" date="2014" name="Int. J. Syst. Evol. Microbiol.">
        <title>Complete genome sequence of Corynebacterium casei LMG S-19264T (=DSM 44701T), isolated from a smear-ripened cheese.</title>
        <authorList>
            <consortium name="US DOE Joint Genome Institute (JGI-PGF)"/>
            <person name="Walter F."/>
            <person name="Albersmeier A."/>
            <person name="Kalinowski J."/>
            <person name="Ruckert C."/>
        </authorList>
    </citation>
    <scope>NUCLEOTIDE SEQUENCE</scope>
    <source>
        <strain evidence="9">CGMCC 1.15758</strain>
    </source>
</reference>
<keyword evidence="10" id="KW-1185">Reference proteome</keyword>
<feature type="transmembrane region" description="Helical" evidence="8">
    <location>
        <begin position="31"/>
        <end position="52"/>
    </location>
</feature>
<feature type="transmembrane region" description="Helical" evidence="8">
    <location>
        <begin position="280"/>
        <end position="298"/>
    </location>
</feature>
<keyword evidence="4" id="KW-0533">Nickel</keyword>
<dbReference type="GO" id="GO:0012505">
    <property type="term" value="C:endomembrane system"/>
    <property type="evidence" value="ECO:0007669"/>
    <property type="project" value="UniProtKB-SubCell"/>
</dbReference>
<gene>
    <name evidence="9" type="ORF">GCM10010995_24930</name>
</gene>
<feature type="transmembrane region" description="Helical" evidence="8">
    <location>
        <begin position="241"/>
        <end position="260"/>
    </location>
</feature>
<comment type="caution">
    <text evidence="9">The sequence shown here is derived from an EMBL/GenBank/DDBJ whole genome shotgun (WGS) entry which is preliminary data.</text>
</comment>
<evidence type="ECO:0000256" key="5">
    <source>
        <dbReference type="ARBA" id="ARBA00022692"/>
    </source>
</evidence>
<evidence type="ECO:0000256" key="6">
    <source>
        <dbReference type="ARBA" id="ARBA00022989"/>
    </source>
</evidence>
<evidence type="ECO:0000256" key="7">
    <source>
        <dbReference type="ARBA" id="ARBA00023136"/>
    </source>
</evidence>
<accession>A0A8J2Z6E3</accession>
<keyword evidence="6 8" id="KW-1133">Transmembrane helix</keyword>
<reference evidence="9" key="2">
    <citation type="submission" date="2020-09" db="EMBL/GenBank/DDBJ databases">
        <authorList>
            <person name="Sun Q."/>
            <person name="Zhou Y."/>
        </authorList>
    </citation>
    <scope>NUCLEOTIDE SEQUENCE</scope>
    <source>
        <strain evidence="9">CGMCC 1.15758</strain>
    </source>
</reference>
<comment type="subcellular location">
    <subcellularLocation>
        <location evidence="8">Cell membrane</location>
        <topology evidence="8">Multi-pass membrane protein</topology>
    </subcellularLocation>
    <subcellularLocation>
        <location evidence="1">Endomembrane system</location>
        <topology evidence="1">Multi-pass membrane protein</topology>
    </subcellularLocation>
</comment>
<dbReference type="AlphaFoldDB" id="A0A8J2Z6E3"/>
<dbReference type="Pfam" id="PF03824">
    <property type="entry name" value="NicO"/>
    <property type="match status" value="1"/>
</dbReference>
<dbReference type="PANTHER" id="PTHR31611">
    <property type="entry name" value="HIGH-AFFINITY NICKEL TRANSPORT PROTEIN NIC1"/>
    <property type="match status" value="1"/>
</dbReference>
<name>A0A8J2Z6E3_9GAMM</name>
<feature type="transmembrane region" description="Helical" evidence="8">
    <location>
        <begin position="73"/>
        <end position="96"/>
    </location>
</feature>
<evidence type="ECO:0000256" key="8">
    <source>
        <dbReference type="RuleBase" id="RU362101"/>
    </source>
</evidence>
<keyword evidence="5 8" id="KW-0812">Transmembrane</keyword>
<keyword evidence="3 8" id="KW-0813">Transport</keyword>
<evidence type="ECO:0000256" key="4">
    <source>
        <dbReference type="ARBA" id="ARBA00022596"/>
    </source>
</evidence>
<proteinExistence type="inferred from homology"/>
<feature type="transmembrane region" description="Helical" evidence="8">
    <location>
        <begin position="102"/>
        <end position="123"/>
    </location>
</feature>